<dbReference type="EMBL" id="NCKU01000035">
    <property type="protein sequence ID" value="RWS17789.1"/>
    <property type="molecule type" value="Genomic_DNA"/>
</dbReference>
<dbReference type="GO" id="GO:0016020">
    <property type="term" value="C:membrane"/>
    <property type="evidence" value="ECO:0007669"/>
    <property type="project" value="UniProtKB-SubCell"/>
</dbReference>
<dbReference type="Proteomes" id="UP000285301">
    <property type="component" value="Unassembled WGS sequence"/>
</dbReference>
<evidence type="ECO:0000256" key="1">
    <source>
        <dbReference type="ARBA" id="ARBA00022536"/>
    </source>
</evidence>
<evidence type="ECO:0000256" key="2">
    <source>
        <dbReference type="ARBA" id="ARBA00022692"/>
    </source>
</evidence>
<keyword evidence="1" id="KW-0245">EGF-like domain</keyword>
<proteinExistence type="predicted"/>
<name>A0A443RRD8_9ACAR</name>
<gene>
    <name evidence="6" type="ORF">B4U79_08917</name>
</gene>
<dbReference type="GO" id="GO:0007219">
    <property type="term" value="P:Notch signaling pathway"/>
    <property type="evidence" value="ECO:0007669"/>
    <property type="project" value="InterPro"/>
</dbReference>
<dbReference type="Gene3D" id="2.60.40.3510">
    <property type="match status" value="1"/>
</dbReference>
<comment type="caution">
    <text evidence="6">The sequence shown here is derived from an EMBL/GenBank/DDBJ whole genome shotgun (WGS) entry which is preliminary data.</text>
</comment>
<dbReference type="OrthoDB" id="283575at2759"/>
<feature type="domain" description="Notch ligand N-terminal" evidence="5">
    <location>
        <begin position="79"/>
        <end position="200"/>
    </location>
</feature>
<dbReference type="AlphaFoldDB" id="A0A443RRD8"/>
<dbReference type="STRING" id="1965070.A0A443RRD8"/>
<keyword evidence="4" id="KW-0472">Membrane</keyword>
<organism evidence="6 7">
    <name type="scientific">Dinothrombium tinctorium</name>
    <dbReference type="NCBI Taxonomy" id="1965070"/>
    <lineage>
        <taxon>Eukaryota</taxon>
        <taxon>Metazoa</taxon>
        <taxon>Ecdysozoa</taxon>
        <taxon>Arthropoda</taxon>
        <taxon>Chelicerata</taxon>
        <taxon>Arachnida</taxon>
        <taxon>Acari</taxon>
        <taxon>Acariformes</taxon>
        <taxon>Trombidiformes</taxon>
        <taxon>Prostigmata</taxon>
        <taxon>Anystina</taxon>
        <taxon>Parasitengona</taxon>
        <taxon>Trombidioidea</taxon>
        <taxon>Trombidiidae</taxon>
        <taxon>Dinothrombium</taxon>
    </lineage>
</organism>
<evidence type="ECO:0000313" key="6">
    <source>
        <dbReference type="EMBL" id="RWS17789.1"/>
    </source>
</evidence>
<dbReference type="Pfam" id="PF07657">
    <property type="entry name" value="MNNL"/>
    <property type="match status" value="1"/>
</dbReference>
<reference evidence="6 7" key="1">
    <citation type="journal article" date="2018" name="Gigascience">
        <title>Genomes of trombidid mites reveal novel predicted allergens and laterally-transferred genes associated with secondary metabolism.</title>
        <authorList>
            <person name="Dong X."/>
            <person name="Chaisiri K."/>
            <person name="Xia D."/>
            <person name="Armstrong S.D."/>
            <person name="Fang Y."/>
            <person name="Donnelly M.J."/>
            <person name="Kadowaki T."/>
            <person name="McGarry J.W."/>
            <person name="Darby A.C."/>
            <person name="Makepeace B.L."/>
        </authorList>
    </citation>
    <scope>NUCLEOTIDE SEQUENCE [LARGE SCALE GENOMIC DNA]</scope>
    <source>
        <strain evidence="6">UoL-WK</strain>
    </source>
</reference>
<accession>A0A443RRD8</accession>
<evidence type="ECO:0000256" key="3">
    <source>
        <dbReference type="ARBA" id="ARBA00022737"/>
    </source>
</evidence>
<evidence type="ECO:0000313" key="7">
    <source>
        <dbReference type="Proteomes" id="UP000285301"/>
    </source>
</evidence>
<evidence type="ECO:0000259" key="5">
    <source>
        <dbReference type="Pfam" id="PF07657"/>
    </source>
</evidence>
<sequence>MSLFFSESQDTSVLNSRRGALCESYSKDYANRPLLDGPPSSSRKFAMERCCLSRAPPLAKCLYVAFVLLAIAIQQSHSSGVFELKLISFINKSGRDAEGNCCHDDRKLANSDGEPVCSDKCRTYFRICLKHYQKHIKNDEQCTFGKKITPIVANNSFAVSDMESVGGFENPLRFEFNFSWPGTFSLIIEAWHETTAISGATRSYGKDGSTVALQQQRQQLHGAEQLVALCLYAINAKIATKCMNMEQCLLFSIDGEYMSLLDNLTLVACLEAECFLFIV</sequence>
<protein>
    <submittedName>
        <fullName evidence="6">Neurogenic locus protein delta-like protein</fullName>
    </submittedName>
</protein>
<dbReference type="InterPro" id="IPR011651">
    <property type="entry name" value="Notch_ligand_N"/>
</dbReference>
<keyword evidence="2" id="KW-0812">Transmembrane</keyword>
<evidence type="ECO:0000256" key="4">
    <source>
        <dbReference type="ARBA" id="ARBA00022989"/>
    </source>
</evidence>
<keyword evidence="3" id="KW-0677">Repeat</keyword>
<keyword evidence="4" id="KW-1133">Transmembrane helix</keyword>
<keyword evidence="7" id="KW-1185">Reference proteome</keyword>